<reference evidence="2 3" key="1">
    <citation type="submission" date="2015-08" db="EMBL/GenBank/DDBJ databases">
        <title>Next Generation Sequencing and Analysis of the Genome of Puccinia sorghi L Schw, the Causal Agent of Maize Common Rust.</title>
        <authorList>
            <person name="Rochi L."/>
            <person name="Burguener G."/>
            <person name="Darino M."/>
            <person name="Turjanski A."/>
            <person name="Kreff E."/>
            <person name="Dieguez M.J."/>
            <person name="Sacco F."/>
        </authorList>
    </citation>
    <scope>NUCLEOTIDE SEQUENCE [LARGE SCALE GENOMIC DNA]</scope>
    <source>
        <strain evidence="2 3">RO10H11247</strain>
    </source>
</reference>
<dbReference type="EMBL" id="LAVV01008227">
    <property type="protein sequence ID" value="KNZ53392.1"/>
    <property type="molecule type" value="Genomic_DNA"/>
</dbReference>
<evidence type="ECO:0000313" key="2">
    <source>
        <dbReference type="EMBL" id="KNZ53392.1"/>
    </source>
</evidence>
<accession>A0A0L6UYV0</accession>
<dbReference type="Proteomes" id="UP000037035">
    <property type="component" value="Unassembled WGS sequence"/>
</dbReference>
<dbReference type="SUPFAM" id="SSF53098">
    <property type="entry name" value="Ribonuclease H-like"/>
    <property type="match status" value="1"/>
</dbReference>
<dbReference type="VEuPathDB" id="FungiDB:VP01_3252g1"/>
<evidence type="ECO:0000313" key="3">
    <source>
        <dbReference type="Proteomes" id="UP000037035"/>
    </source>
</evidence>
<name>A0A0L6UYV0_9BASI</name>
<sequence length="81" mass="9081">RLKIIPQLGKPLASPRGGYKIRTHAYLFPECEEESTNPVKFWKLKSQELPTLACMVRTHILVPASSAPCEHGFSAGQYIQN</sequence>
<gene>
    <name evidence="2" type="ORF">VP01_3252g1</name>
</gene>
<organism evidence="2 3">
    <name type="scientific">Puccinia sorghi</name>
    <dbReference type="NCBI Taxonomy" id="27349"/>
    <lineage>
        <taxon>Eukaryota</taxon>
        <taxon>Fungi</taxon>
        <taxon>Dikarya</taxon>
        <taxon>Basidiomycota</taxon>
        <taxon>Pucciniomycotina</taxon>
        <taxon>Pucciniomycetes</taxon>
        <taxon>Pucciniales</taxon>
        <taxon>Pucciniaceae</taxon>
        <taxon>Puccinia</taxon>
    </lineage>
</organism>
<dbReference type="GO" id="GO:0046983">
    <property type="term" value="F:protein dimerization activity"/>
    <property type="evidence" value="ECO:0007669"/>
    <property type="project" value="InterPro"/>
</dbReference>
<keyword evidence="3" id="KW-1185">Reference proteome</keyword>
<dbReference type="InterPro" id="IPR008906">
    <property type="entry name" value="HATC_C_dom"/>
</dbReference>
<evidence type="ECO:0000259" key="1">
    <source>
        <dbReference type="Pfam" id="PF05699"/>
    </source>
</evidence>
<feature type="non-terminal residue" evidence="2">
    <location>
        <position position="1"/>
    </location>
</feature>
<protein>
    <recommendedName>
        <fullName evidence="1">HAT C-terminal dimerisation domain-containing protein</fullName>
    </recommendedName>
</protein>
<dbReference type="InterPro" id="IPR012337">
    <property type="entry name" value="RNaseH-like_sf"/>
</dbReference>
<dbReference type="AlphaFoldDB" id="A0A0L6UYV0"/>
<dbReference type="Pfam" id="PF05699">
    <property type="entry name" value="Dimer_Tnp_hAT"/>
    <property type="match status" value="1"/>
</dbReference>
<proteinExistence type="predicted"/>
<feature type="domain" description="HAT C-terminal dimerisation" evidence="1">
    <location>
        <begin position="32"/>
        <end position="76"/>
    </location>
</feature>
<comment type="caution">
    <text evidence="2">The sequence shown here is derived from an EMBL/GenBank/DDBJ whole genome shotgun (WGS) entry which is preliminary data.</text>
</comment>